<dbReference type="GO" id="GO:0009055">
    <property type="term" value="F:electron transfer activity"/>
    <property type="evidence" value="ECO:0007669"/>
    <property type="project" value="InterPro"/>
</dbReference>
<dbReference type="OrthoDB" id="9804503at2"/>
<comment type="subcellular location">
    <subcellularLocation>
        <location evidence="1">Membrane</location>
        <topology evidence="1">Multi-pass membrane protein</topology>
    </subcellularLocation>
</comment>
<dbReference type="Pfam" id="PF00032">
    <property type="entry name" value="Cytochrom_B_C"/>
    <property type="match status" value="1"/>
</dbReference>
<evidence type="ECO:0000313" key="13">
    <source>
        <dbReference type="EMBL" id="BBL80724.1"/>
    </source>
</evidence>
<feature type="transmembrane region" description="Helical" evidence="11">
    <location>
        <begin position="111"/>
        <end position="135"/>
    </location>
</feature>
<dbReference type="EMBL" id="AP019791">
    <property type="protein sequence ID" value="BBL80724.1"/>
    <property type="molecule type" value="Genomic_DNA"/>
</dbReference>
<evidence type="ECO:0000256" key="9">
    <source>
        <dbReference type="ARBA" id="ARBA00023136"/>
    </source>
</evidence>
<keyword evidence="3" id="KW-0349">Heme</keyword>
<feature type="domain" description="Cytochrome b/b6 C-terminal region profile" evidence="12">
    <location>
        <begin position="39"/>
        <end position="177"/>
    </location>
</feature>
<keyword evidence="14" id="KW-1185">Reference proteome</keyword>
<evidence type="ECO:0000256" key="1">
    <source>
        <dbReference type="ARBA" id="ARBA00004141"/>
    </source>
</evidence>
<sequence length="177" mass="19732">MTEIERRDSTRTDPQQDAAQGRAAPARPVEEEIITEENVFDRPDETMAFFPGQVFRDGVVATLLLIACTVLSYAAPAPLAEPADTATITYVPRPEWFFFFYEQMLMFFPGYALISFGAVVVPTIFIALLFAVPWLDRSPHYSPMKRPFAIVVGVLVIVTVLLNMLLAVSRVINFPSG</sequence>
<dbReference type="InterPro" id="IPR036150">
    <property type="entry name" value="Cyt_b/b6_C_sf"/>
</dbReference>
<feature type="region of interest" description="Disordered" evidence="10">
    <location>
        <begin position="1"/>
        <end position="27"/>
    </location>
</feature>
<dbReference type="SUPFAM" id="SSF81648">
    <property type="entry name" value="a domain/subunit of cytochrome bc1 complex (Ubiquinol-cytochrome c reductase)"/>
    <property type="match status" value="1"/>
</dbReference>
<keyword evidence="9 11" id="KW-0472">Membrane</keyword>
<feature type="compositionally biased region" description="Basic and acidic residues" evidence="10">
    <location>
        <begin position="1"/>
        <end position="11"/>
    </location>
</feature>
<proteinExistence type="predicted"/>
<organism evidence="13 14">
    <name type="scientific">Rubrobacter xylanophilus</name>
    <dbReference type="NCBI Taxonomy" id="49319"/>
    <lineage>
        <taxon>Bacteria</taxon>
        <taxon>Bacillati</taxon>
        <taxon>Actinomycetota</taxon>
        <taxon>Rubrobacteria</taxon>
        <taxon>Rubrobacterales</taxon>
        <taxon>Rubrobacteraceae</taxon>
        <taxon>Rubrobacter</taxon>
    </lineage>
</organism>
<keyword evidence="4 11" id="KW-0812">Transmembrane</keyword>
<dbReference type="PROSITE" id="PS51003">
    <property type="entry name" value="CYTB_CTER"/>
    <property type="match status" value="1"/>
</dbReference>
<evidence type="ECO:0000256" key="3">
    <source>
        <dbReference type="ARBA" id="ARBA00022617"/>
    </source>
</evidence>
<name>A0A510HLE9_9ACTN</name>
<dbReference type="RefSeq" id="WP_143528705.1">
    <property type="nucleotide sequence ID" value="NZ_AP019791.1"/>
</dbReference>
<evidence type="ECO:0000256" key="10">
    <source>
        <dbReference type="SAM" id="MobiDB-lite"/>
    </source>
</evidence>
<dbReference type="InterPro" id="IPR005798">
    <property type="entry name" value="Cyt_b/b6_C"/>
</dbReference>
<evidence type="ECO:0000256" key="8">
    <source>
        <dbReference type="ARBA" id="ARBA00023004"/>
    </source>
</evidence>
<keyword evidence="6" id="KW-0249">Electron transport</keyword>
<evidence type="ECO:0000256" key="4">
    <source>
        <dbReference type="ARBA" id="ARBA00022692"/>
    </source>
</evidence>
<gene>
    <name evidence="13" type="ORF">RxyAA322_25780</name>
</gene>
<keyword evidence="2" id="KW-0813">Transport</keyword>
<evidence type="ECO:0000256" key="6">
    <source>
        <dbReference type="ARBA" id="ARBA00022982"/>
    </source>
</evidence>
<keyword evidence="5" id="KW-0479">Metal-binding</keyword>
<evidence type="ECO:0000256" key="2">
    <source>
        <dbReference type="ARBA" id="ARBA00022448"/>
    </source>
</evidence>
<evidence type="ECO:0000256" key="5">
    <source>
        <dbReference type="ARBA" id="ARBA00022723"/>
    </source>
</evidence>
<dbReference type="Gene3D" id="1.20.810.10">
    <property type="entry name" value="Cytochrome Bc1 Complex, Chain C"/>
    <property type="match status" value="1"/>
</dbReference>
<evidence type="ECO:0000313" key="14">
    <source>
        <dbReference type="Proteomes" id="UP000318065"/>
    </source>
</evidence>
<dbReference type="GO" id="GO:0016491">
    <property type="term" value="F:oxidoreductase activity"/>
    <property type="evidence" value="ECO:0007669"/>
    <property type="project" value="InterPro"/>
</dbReference>
<feature type="transmembrane region" description="Helical" evidence="11">
    <location>
        <begin position="54"/>
        <end position="75"/>
    </location>
</feature>
<dbReference type="Proteomes" id="UP000318065">
    <property type="component" value="Chromosome"/>
</dbReference>
<reference evidence="13" key="1">
    <citation type="journal article" date="2019" name="Microbiol. Resour. Announc.">
        <title>Complete Genome Sequence of Rubrobacter xylanophilus Strain AA3-22, Isolated from Arima Onsen in Japan.</title>
        <authorList>
            <person name="Tomariguchi N."/>
            <person name="Miyazaki K."/>
        </authorList>
    </citation>
    <scope>NUCLEOTIDE SEQUENCE [LARGE SCALE GENOMIC DNA]</scope>
    <source>
        <strain evidence="13">AA3-22</strain>
    </source>
</reference>
<evidence type="ECO:0000256" key="7">
    <source>
        <dbReference type="ARBA" id="ARBA00022989"/>
    </source>
</evidence>
<protein>
    <recommendedName>
        <fullName evidence="12">Cytochrome b/b6 C-terminal region profile domain-containing protein</fullName>
    </recommendedName>
</protein>
<dbReference type="InterPro" id="IPR027387">
    <property type="entry name" value="Cytb/b6-like_sf"/>
</dbReference>
<dbReference type="AlphaFoldDB" id="A0A510HLE9"/>
<dbReference type="GO" id="GO:0016020">
    <property type="term" value="C:membrane"/>
    <property type="evidence" value="ECO:0007669"/>
    <property type="project" value="UniProtKB-SubCell"/>
</dbReference>
<accession>A0A510HLE9</accession>
<dbReference type="GO" id="GO:0046872">
    <property type="term" value="F:metal ion binding"/>
    <property type="evidence" value="ECO:0007669"/>
    <property type="project" value="UniProtKB-KW"/>
</dbReference>
<evidence type="ECO:0000259" key="12">
    <source>
        <dbReference type="PROSITE" id="PS51003"/>
    </source>
</evidence>
<keyword evidence="7 11" id="KW-1133">Transmembrane helix</keyword>
<keyword evidence="8" id="KW-0408">Iron</keyword>
<feature type="transmembrane region" description="Helical" evidence="11">
    <location>
        <begin position="147"/>
        <end position="172"/>
    </location>
</feature>
<evidence type="ECO:0000256" key="11">
    <source>
        <dbReference type="SAM" id="Phobius"/>
    </source>
</evidence>